<dbReference type="Pfam" id="PF07505">
    <property type="entry name" value="DUF5131"/>
    <property type="match status" value="1"/>
</dbReference>
<dbReference type="Gene3D" id="3.90.1530.10">
    <property type="entry name" value="Conserved hypothetical protein from pyrococcus furiosus pfu- 392566-001, ParB domain"/>
    <property type="match status" value="1"/>
</dbReference>
<name>A0A291QIE9_9ACTN</name>
<evidence type="ECO:0000313" key="3">
    <source>
        <dbReference type="Proteomes" id="UP000221011"/>
    </source>
</evidence>
<dbReference type="SUPFAM" id="SSF110849">
    <property type="entry name" value="ParB/Sulfiredoxin"/>
    <property type="match status" value="1"/>
</dbReference>
<dbReference type="EMBL" id="CP022685">
    <property type="protein sequence ID" value="ATL31254.1"/>
    <property type="molecule type" value="Genomic_DNA"/>
</dbReference>
<feature type="compositionally biased region" description="Basic and acidic residues" evidence="1">
    <location>
        <begin position="146"/>
        <end position="155"/>
    </location>
</feature>
<sequence length="506" mass="57230">MIKKLGPYQVHSFADVFPLLQGEEMEDLVLDIKYHGLRDPILLNHDRTVLLDGRNRYLACESAGITPAFESLPEDHTESMILDLIVSKNVARRQLSAGQKAFLALEYEKAYTEEAKERQREGARRTAEQVSSQVTGATLLADQPEASEHPDDQTSRARAARTVGTSARSVQRAKTVAEYAPELVDKVRSGELALDQAEKRARQRLRELPEGPPSEKPSGVLLTLRTHDGREVPYNKPSGKSTFNNQVDGEGISWARWSWNPVTGCLHGCTYCYARGITQRFPQVNPVGFDPLFHHERLQAPANTRIPEEHRNDPTWHRVFVCSMADLYGRWVPEEWILEVHSVMTANPMWEYLLLTKFPMRYTKVDLPPTAWVGTSIDEQKRVRIAEDAFREIDGVKVKWLSIEPLREPLKFDDLSMFDWVVIGAQTETTQGAGEDCRLVPSFSPPFEWVVDLVAQARESGCRVHLKPNLVNGKPGMKLPNEYPIEDPEAAISPVAQEPNTWYQGL</sequence>
<accession>A0A291QIE9</accession>
<protein>
    <submittedName>
        <fullName evidence="2">Phage Gp37Gp68</fullName>
    </submittedName>
</protein>
<evidence type="ECO:0000256" key="1">
    <source>
        <dbReference type="SAM" id="MobiDB-lite"/>
    </source>
</evidence>
<dbReference type="InterPro" id="IPR011101">
    <property type="entry name" value="DUF5131"/>
</dbReference>
<proteinExistence type="predicted"/>
<feature type="region of interest" description="Disordered" evidence="1">
    <location>
        <begin position="116"/>
        <end position="166"/>
    </location>
</feature>
<evidence type="ECO:0000313" key="2">
    <source>
        <dbReference type="EMBL" id="ATL31254.1"/>
    </source>
</evidence>
<organism evidence="2 3">
    <name type="scientific">Streptomyces formicae</name>
    <dbReference type="NCBI Taxonomy" id="1616117"/>
    <lineage>
        <taxon>Bacteria</taxon>
        <taxon>Bacillati</taxon>
        <taxon>Actinomycetota</taxon>
        <taxon>Actinomycetes</taxon>
        <taxon>Kitasatosporales</taxon>
        <taxon>Streptomycetaceae</taxon>
        <taxon>Streptomyces</taxon>
    </lineage>
</organism>
<dbReference type="Proteomes" id="UP000221011">
    <property type="component" value="Chromosome"/>
</dbReference>
<gene>
    <name evidence="2" type="ORF">KY5_6236c</name>
</gene>
<dbReference type="AlphaFoldDB" id="A0A291QIE9"/>
<keyword evidence="3" id="KW-1185">Reference proteome</keyword>
<dbReference type="RefSeq" id="WP_098245416.1">
    <property type="nucleotide sequence ID" value="NZ_CP022685.1"/>
</dbReference>
<reference evidence="2 3" key="1">
    <citation type="submission" date="2017-08" db="EMBL/GenBank/DDBJ databases">
        <title>Complete Genome Sequence of Streptomyces formicae KY5, the formicamycin producer.</title>
        <authorList>
            <person name="Holmes N.A."/>
            <person name="Devine R."/>
            <person name="Qin Z."/>
            <person name="Seipke R.F."/>
            <person name="Wilkinson B."/>
            <person name="Hutchings M.I."/>
        </authorList>
    </citation>
    <scope>NUCLEOTIDE SEQUENCE [LARGE SCALE GENOMIC DNA]</scope>
    <source>
        <strain evidence="2 3">KY5</strain>
    </source>
</reference>
<dbReference type="KEGG" id="sfk:KY5_6236c"/>
<feature type="compositionally biased region" description="Basic and acidic residues" evidence="1">
    <location>
        <begin position="116"/>
        <end position="127"/>
    </location>
</feature>
<dbReference type="InterPro" id="IPR036086">
    <property type="entry name" value="ParB/Sulfiredoxin_sf"/>
</dbReference>